<keyword evidence="4" id="KW-0804">Transcription</keyword>
<dbReference type="PANTHER" id="PTHR30126:SF40">
    <property type="entry name" value="HTH-TYPE TRANSCRIPTIONAL REGULATOR GLTR"/>
    <property type="match status" value="1"/>
</dbReference>
<sequence>MDKMDIEVFLAIIKEKSILKASNLLYMSPSTVGTRLKMLEKELGVALIERKKGVKEISITPKGEQFLTIAENWMCLWNDCARLKNTDTKPYLSIATVDSLLEHGFVPLYRELVYGDPGFNLDIKLYPADMIYSLVSKKIVDVGFALYEMKYVDVAVEQIMTDEMVLVVPEHSEITGPYVHPATLDPKYELYVGLKNNLNIGWGPIYKMWHDKWFDISICPLVTATSISLLSYFLCQGNFWTIMPISIAMGFAKEYNVKVLHLDPAPPNRIIYKLTHVSPSTAAEKNIQLFNRHLDSYIDTMQFKL</sequence>
<comment type="similarity">
    <text evidence="1">Belongs to the LysR transcriptional regulatory family.</text>
</comment>
<dbReference type="PROSITE" id="PS50931">
    <property type="entry name" value="HTH_LYSR"/>
    <property type="match status" value="1"/>
</dbReference>
<accession>A0ABT4CQZ0</accession>
<evidence type="ECO:0000256" key="3">
    <source>
        <dbReference type="ARBA" id="ARBA00023125"/>
    </source>
</evidence>
<dbReference type="Proteomes" id="UP001079657">
    <property type="component" value="Unassembled WGS sequence"/>
</dbReference>
<evidence type="ECO:0000256" key="1">
    <source>
        <dbReference type="ARBA" id="ARBA00009437"/>
    </source>
</evidence>
<dbReference type="SUPFAM" id="SSF46785">
    <property type="entry name" value="Winged helix' DNA-binding domain"/>
    <property type="match status" value="1"/>
</dbReference>
<dbReference type="InterPro" id="IPR000847">
    <property type="entry name" value="LysR_HTH_N"/>
</dbReference>
<keyword evidence="2" id="KW-0805">Transcription regulation</keyword>
<evidence type="ECO:0000313" key="6">
    <source>
        <dbReference type="EMBL" id="MCY6371475.1"/>
    </source>
</evidence>
<protein>
    <submittedName>
        <fullName evidence="6">LysR family transcriptional regulator</fullName>
    </submittedName>
</protein>
<dbReference type="CDD" id="cd05466">
    <property type="entry name" value="PBP2_LTTR_substrate"/>
    <property type="match status" value="1"/>
</dbReference>
<proteinExistence type="inferred from homology"/>
<comment type="caution">
    <text evidence="6">The sequence shown here is derived from an EMBL/GenBank/DDBJ whole genome shotgun (WGS) entry which is preliminary data.</text>
</comment>
<dbReference type="InterPro" id="IPR036388">
    <property type="entry name" value="WH-like_DNA-bd_sf"/>
</dbReference>
<keyword evidence="3" id="KW-0238">DNA-binding</keyword>
<organism evidence="6 7">
    <name type="scientific">Clostridium ganghwense</name>
    <dbReference type="NCBI Taxonomy" id="312089"/>
    <lineage>
        <taxon>Bacteria</taxon>
        <taxon>Bacillati</taxon>
        <taxon>Bacillota</taxon>
        <taxon>Clostridia</taxon>
        <taxon>Eubacteriales</taxon>
        <taxon>Clostridiaceae</taxon>
        <taxon>Clostridium</taxon>
    </lineage>
</organism>
<dbReference type="InterPro" id="IPR036390">
    <property type="entry name" value="WH_DNA-bd_sf"/>
</dbReference>
<dbReference type="EMBL" id="JAPQES010000004">
    <property type="protein sequence ID" value="MCY6371475.1"/>
    <property type="molecule type" value="Genomic_DNA"/>
</dbReference>
<dbReference type="Pfam" id="PF00126">
    <property type="entry name" value="HTH_1"/>
    <property type="match status" value="1"/>
</dbReference>
<gene>
    <name evidence="6" type="ORF">OXH55_12565</name>
</gene>
<dbReference type="Gene3D" id="3.40.190.290">
    <property type="match status" value="1"/>
</dbReference>
<dbReference type="PANTHER" id="PTHR30126">
    <property type="entry name" value="HTH-TYPE TRANSCRIPTIONAL REGULATOR"/>
    <property type="match status" value="1"/>
</dbReference>
<name>A0ABT4CQZ0_9CLOT</name>
<evidence type="ECO:0000256" key="4">
    <source>
        <dbReference type="ARBA" id="ARBA00023163"/>
    </source>
</evidence>
<reference evidence="6" key="1">
    <citation type="submission" date="2022-12" db="EMBL/GenBank/DDBJ databases">
        <authorList>
            <person name="Wang J."/>
        </authorList>
    </citation>
    <scope>NUCLEOTIDE SEQUENCE</scope>
    <source>
        <strain evidence="6">HY-42-06</strain>
    </source>
</reference>
<dbReference type="RefSeq" id="WP_268050336.1">
    <property type="nucleotide sequence ID" value="NZ_JAPQES010000004.1"/>
</dbReference>
<evidence type="ECO:0000313" key="7">
    <source>
        <dbReference type="Proteomes" id="UP001079657"/>
    </source>
</evidence>
<keyword evidence="7" id="KW-1185">Reference proteome</keyword>
<dbReference type="Gene3D" id="1.10.10.10">
    <property type="entry name" value="Winged helix-like DNA-binding domain superfamily/Winged helix DNA-binding domain"/>
    <property type="match status" value="1"/>
</dbReference>
<evidence type="ECO:0000256" key="2">
    <source>
        <dbReference type="ARBA" id="ARBA00023015"/>
    </source>
</evidence>
<dbReference type="SUPFAM" id="SSF53850">
    <property type="entry name" value="Periplasmic binding protein-like II"/>
    <property type="match status" value="1"/>
</dbReference>
<evidence type="ECO:0000259" key="5">
    <source>
        <dbReference type="PROSITE" id="PS50931"/>
    </source>
</evidence>
<feature type="domain" description="HTH lysR-type" evidence="5">
    <location>
        <begin position="1"/>
        <end position="60"/>
    </location>
</feature>